<protein>
    <submittedName>
        <fullName evidence="1">Uncharacterized protein</fullName>
    </submittedName>
</protein>
<comment type="caution">
    <text evidence="1">The sequence shown here is derived from an EMBL/GenBank/DDBJ whole genome shotgun (WGS) entry which is preliminary data.</text>
</comment>
<accession>A0ACC0ZYF3</accession>
<evidence type="ECO:0000313" key="2">
    <source>
        <dbReference type="Proteomes" id="UP001164250"/>
    </source>
</evidence>
<dbReference type="EMBL" id="CM047909">
    <property type="protein sequence ID" value="KAJ0079705.1"/>
    <property type="molecule type" value="Genomic_DNA"/>
</dbReference>
<evidence type="ECO:0000313" key="1">
    <source>
        <dbReference type="EMBL" id="KAJ0079705.1"/>
    </source>
</evidence>
<dbReference type="Proteomes" id="UP001164250">
    <property type="component" value="Chromosome 13"/>
</dbReference>
<gene>
    <name evidence="1" type="ORF">Patl1_24656</name>
</gene>
<keyword evidence="2" id="KW-1185">Reference proteome</keyword>
<name>A0ACC0ZYF3_9ROSI</name>
<organism evidence="1 2">
    <name type="scientific">Pistacia atlantica</name>
    <dbReference type="NCBI Taxonomy" id="434234"/>
    <lineage>
        <taxon>Eukaryota</taxon>
        <taxon>Viridiplantae</taxon>
        <taxon>Streptophyta</taxon>
        <taxon>Embryophyta</taxon>
        <taxon>Tracheophyta</taxon>
        <taxon>Spermatophyta</taxon>
        <taxon>Magnoliopsida</taxon>
        <taxon>eudicotyledons</taxon>
        <taxon>Gunneridae</taxon>
        <taxon>Pentapetalae</taxon>
        <taxon>rosids</taxon>
        <taxon>malvids</taxon>
        <taxon>Sapindales</taxon>
        <taxon>Anacardiaceae</taxon>
        <taxon>Pistacia</taxon>
    </lineage>
</organism>
<sequence length="105" mass="12036">MALVLQNQLQNPLFRSDSFGYMEQSNVMMEKRQLFLRSYQFCRKKSMELQLPEKKICSSCKPQLPPPPPPPPSQLFLQLLSKLLACESYAGLVSSVEGKPFPWSK</sequence>
<proteinExistence type="predicted"/>
<reference evidence="2" key="1">
    <citation type="journal article" date="2023" name="G3 (Bethesda)">
        <title>Genome assembly and association tests identify interacting loci associated with vigor, precocity, and sex in interspecific pistachio rootstocks.</title>
        <authorList>
            <person name="Palmer W."/>
            <person name="Jacygrad E."/>
            <person name="Sagayaradj S."/>
            <person name="Cavanaugh K."/>
            <person name="Han R."/>
            <person name="Bertier L."/>
            <person name="Beede B."/>
            <person name="Kafkas S."/>
            <person name="Golino D."/>
            <person name="Preece J."/>
            <person name="Michelmore R."/>
        </authorList>
    </citation>
    <scope>NUCLEOTIDE SEQUENCE [LARGE SCALE GENOMIC DNA]</scope>
</reference>